<evidence type="ECO:0000256" key="4">
    <source>
        <dbReference type="ARBA" id="ARBA00012322"/>
    </source>
</evidence>
<feature type="transmembrane region" description="Helical" evidence="8">
    <location>
        <begin position="592"/>
        <end position="619"/>
    </location>
</feature>
<feature type="transmembrane region" description="Helical" evidence="8">
    <location>
        <begin position="548"/>
        <end position="572"/>
    </location>
</feature>
<dbReference type="RefSeq" id="WP_037571979.1">
    <property type="nucleotide sequence ID" value="NZ_JAHSUN010000017.1"/>
</dbReference>
<feature type="transmembrane region" description="Helical" evidence="8">
    <location>
        <begin position="705"/>
        <end position="728"/>
    </location>
</feature>
<feature type="transmembrane region" description="Helical" evidence="8">
    <location>
        <begin position="639"/>
        <end position="658"/>
    </location>
</feature>
<dbReference type="InterPro" id="IPR010090">
    <property type="entry name" value="Phage_tape_meas"/>
</dbReference>
<proteinExistence type="inferred from homology"/>
<reference evidence="11" key="2">
    <citation type="submission" date="2018-03" db="EMBL/GenBank/DDBJ databases">
        <authorList>
            <person name="Naushad S."/>
        </authorList>
    </citation>
    <scope>NUCLEOTIDE SEQUENCE</scope>
    <source>
        <strain evidence="11">SNUC 105</strain>
        <strain evidence="12">SNUC 1363</strain>
    </source>
</reference>
<keyword evidence="6" id="KW-0482">Metalloprotease</keyword>
<keyword evidence="5" id="KW-1188">Viral release from host cell</keyword>
<dbReference type="Gene3D" id="2.70.70.10">
    <property type="entry name" value="Glucose Permease (Domain IIA)"/>
    <property type="match status" value="1"/>
</dbReference>
<evidence type="ECO:0000256" key="8">
    <source>
        <dbReference type="SAM" id="Phobius"/>
    </source>
</evidence>
<comment type="similarity">
    <text evidence="3">Belongs to the peptidase M23B family.</text>
</comment>
<feature type="domain" description="Phage tail tape measure protein" evidence="10">
    <location>
        <begin position="207"/>
        <end position="406"/>
    </location>
</feature>
<evidence type="ECO:0000256" key="6">
    <source>
        <dbReference type="ARBA" id="ARBA00023049"/>
    </source>
</evidence>
<evidence type="ECO:0000313" key="12">
    <source>
        <dbReference type="EMBL" id="PTG68363.1"/>
    </source>
</evidence>
<dbReference type="InterPro" id="IPR011055">
    <property type="entry name" value="Dup_hybrid_motif"/>
</dbReference>
<dbReference type="Pfam" id="PF01551">
    <property type="entry name" value="Peptidase_M23"/>
    <property type="match status" value="1"/>
</dbReference>
<dbReference type="InterPro" id="IPR016047">
    <property type="entry name" value="M23ase_b-sheet_dom"/>
</dbReference>
<comment type="caution">
    <text evidence="11">The sequence shown here is derived from an EMBL/GenBank/DDBJ whole genome shotgun (WGS) entry which is preliminary data.</text>
</comment>
<feature type="domain" description="M23ase beta-sheet core" evidence="9">
    <location>
        <begin position="1163"/>
        <end position="1256"/>
    </location>
</feature>
<evidence type="ECO:0000256" key="7">
    <source>
        <dbReference type="SAM" id="Coils"/>
    </source>
</evidence>
<evidence type="ECO:0000259" key="9">
    <source>
        <dbReference type="Pfam" id="PF01551"/>
    </source>
</evidence>
<keyword evidence="6" id="KW-0645">Protease</keyword>
<dbReference type="EMBL" id="PZAO01000030">
    <property type="protein sequence ID" value="PTG68363.1"/>
    <property type="molecule type" value="Genomic_DNA"/>
</dbReference>
<evidence type="ECO:0000256" key="3">
    <source>
        <dbReference type="ARBA" id="ARBA00006646"/>
    </source>
</evidence>
<dbReference type="PANTHER" id="PTHR37813">
    <property type="entry name" value="FELS-2 PROPHAGE PROTEIN"/>
    <property type="match status" value="1"/>
</dbReference>
<dbReference type="EC" id="3.4.24.75" evidence="4"/>
<dbReference type="CDD" id="cd13402">
    <property type="entry name" value="LT_TF-like"/>
    <property type="match status" value="1"/>
</dbReference>
<dbReference type="SUPFAM" id="SSF57997">
    <property type="entry name" value="Tropomyosin"/>
    <property type="match status" value="1"/>
</dbReference>
<dbReference type="SUPFAM" id="SSF51261">
    <property type="entry name" value="Duplicated hybrid motif"/>
    <property type="match status" value="1"/>
</dbReference>
<dbReference type="Proteomes" id="UP000242008">
    <property type="component" value="Unassembled WGS sequence"/>
</dbReference>
<accession>A0AAX0ZFH2</accession>
<evidence type="ECO:0000313" key="11">
    <source>
        <dbReference type="EMBL" id="PTG26612.1"/>
    </source>
</evidence>
<keyword evidence="13" id="KW-1185">Reference proteome</keyword>
<dbReference type="NCBIfam" id="TIGR01760">
    <property type="entry name" value="tape_meas_TP901"/>
    <property type="match status" value="1"/>
</dbReference>
<feature type="transmembrane region" description="Helical" evidence="8">
    <location>
        <begin position="679"/>
        <end position="699"/>
    </location>
</feature>
<dbReference type="GO" id="GO:0006508">
    <property type="term" value="P:proteolysis"/>
    <property type="evidence" value="ECO:0007669"/>
    <property type="project" value="UniProtKB-KW"/>
</dbReference>
<evidence type="ECO:0000256" key="1">
    <source>
        <dbReference type="ARBA" id="ARBA00001667"/>
    </source>
</evidence>
<evidence type="ECO:0000313" key="13">
    <source>
        <dbReference type="Proteomes" id="UP000242008"/>
    </source>
</evidence>
<dbReference type="Gene3D" id="1.20.120.20">
    <property type="entry name" value="Apolipoprotein"/>
    <property type="match status" value="2"/>
</dbReference>
<feature type="transmembrane region" description="Helical" evidence="8">
    <location>
        <begin position="499"/>
        <end position="528"/>
    </location>
</feature>
<dbReference type="GO" id="GO:0008237">
    <property type="term" value="F:metallopeptidase activity"/>
    <property type="evidence" value="ECO:0007669"/>
    <property type="project" value="UniProtKB-KW"/>
</dbReference>
<protein>
    <recommendedName>
        <fullName evidence="4">lysostaphin</fullName>
        <ecNumber evidence="4">3.4.24.75</ecNumber>
    </recommendedName>
</protein>
<dbReference type="Proteomes" id="UP000242144">
    <property type="component" value="Unassembled WGS sequence"/>
</dbReference>
<keyword evidence="8" id="KW-1133">Transmembrane helix</keyword>
<evidence type="ECO:0000256" key="5">
    <source>
        <dbReference type="ARBA" id="ARBA00022612"/>
    </source>
</evidence>
<keyword evidence="8" id="KW-0472">Membrane</keyword>
<keyword evidence="6" id="KW-0378">Hydrolase</keyword>
<feature type="coiled-coil region" evidence="7">
    <location>
        <begin position="65"/>
        <end position="134"/>
    </location>
</feature>
<comment type="cofactor">
    <cofactor evidence="2">
        <name>Zn(2+)</name>
        <dbReference type="ChEBI" id="CHEBI:29105"/>
    </cofactor>
</comment>
<name>A0AAX0ZFH2_STACR</name>
<keyword evidence="8" id="KW-0812">Transmembrane</keyword>
<dbReference type="EMBL" id="PZCM01000010">
    <property type="protein sequence ID" value="PTG26612.1"/>
    <property type="molecule type" value="Genomic_DNA"/>
</dbReference>
<comment type="catalytic activity">
    <reaction evidence="1">
        <text>Hydrolysis of the -Gly-|-Gly- bond in the pentaglycine inter-peptide link joining staphylococcal cell wall peptidoglycans.</text>
        <dbReference type="EC" id="3.4.24.75"/>
    </reaction>
</comment>
<dbReference type="Pfam" id="PF10145">
    <property type="entry name" value="PhageMin_Tail"/>
    <property type="match status" value="1"/>
</dbReference>
<reference evidence="13 14" key="1">
    <citation type="journal article" date="2016" name="Front. Microbiol.">
        <title>Comprehensive Phylogenetic Analysis of Bovine Non-aureus Staphylococci Species Based on Whole-Genome Sequencing.</title>
        <authorList>
            <person name="Naushad S."/>
            <person name="Barkema H.W."/>
            <person name="Luby C."/>
            <person name="Condas L.A."/>
            <person name="Nobrega D.B."/>
            <person name="Carson D.A."/>
            <person name="De Buck J."/>
        </authorList>
    </citation>
    <scope>NUCLEOTIDE SEQUENCE [LARGE SCALE GENOMIC DNA]</scope>
    <source>
        <strain evidence="11 14">SNUC 105</strain>
        <strain evidence="12 13">SNUC 1363</strain>
    </source>
</reference>
<dbReference type="CDD" id="cd12797">
    <property type="entry name" value="M23_peptidase"/>
    <property type="match status" value="1"/>
</dbReference>
<evidence type="ECO:0000256" key="2">
    <source>
        <dbReference type="ARBA" id="ARBA00001947"/>
    </source>
</evidence>
<evidence type="ECO:0000259" key="10">
    <source>
        <dbReference type="Pfam" id="PF10145"/>
    </source>
</evidence>
<keyword evidence="7" id="KW-0175">Coiled coil</keyword>
<evidence type="ECO:0000313" key="14">
    <source>
        <dbReference type="Proteomes" id="UP000242144"/>
    </source>
</evidence>
<dbReference type="PANTHER" id="PTHR37813:SF1">
    <property type="entry name" value="FELS-2 PROPHAGE PROTEIN"/>
    <property type="match status" value="1"/>
</dbReference>
<organism evidence="11 14">
    <name type="scientific">Staphylococcus chromogenes</name>
    <name type="common">Staphylococcus hyicus subsp. chromogenes</name>
    <dbReference type="NCBI Taxonomy" id="46126"/>
    <lineage>
        <taxon>Bacteria</taxon>
        <taxon>Bacillati</taxon>
        <taxon>Bacillota</taxon>
        <taxon>Bacilli</taxon>
        <taxon>Bacillales</taxon>
        <taxon>Staphylococcaceae</taxon>
        <taxon>Staphylococcus</taxon>
    </lineage>
</organism>
<sequence>MANPIGNMVIKVDLDGSGFNRGITGLNRQMRMVSREMSANLSKFGRYDQSLEKSKVKVDGLTKRQQIQAQKVRELKNNYDQLSKETGENSAKTQAAAAKYNQAYAELNKYEQELNQATAEMKALERQQQTLNTTMGKIGNKFSELGPRLQEIGSKMQSVGRNMIMYVSAPIVAGFGAAVKKSIDFDDSMRKVKATSGATGNEFQQLRDKALEMGAKTKFSASESADALNYMALAGWDTKDMLGGIDGVMQLAAASGEDLGQVSDIVTDSLTAFGMKAKDSGHFADVLAQTSSKANTDVRGLGEAFKYAAPVAGALGYTVEDTSIAIGLMSNAGIKGEKAGTALRTMFTNLSSPTKAMKEKMDELGISITDSSGNMLPMRDVMDQLRGKFKGLSKEQQASAAATIFGKEAMSGALAIINASDEDYQKLTKSIDGSKGAAKRMSDEMEGGIGGSIRQMKSAIESLAISIGDVMAPYIKKLAEWVSHAATKLNVMPKGTQKVVVGFGLLAAAIGPLLMALGVMVSTIGSAMTVIGPLMTSIKTLSFITKGWALATGFLNTILGVARGQIALQTVLTGKYSLVTKTAALVTRGLGLAIRFMTGPIGLVITAVGLLVAAIIHLWRNNETFRNNVIKLWNGIKNALSVIWNGIKSFGIAVWNNLKNGVMFIIQNWWMLMKAYFNMWKVVITTIFNAIKNTVIGVWKVIKSSVLFIVNALKTGVTTIFNSLLLVLRKILSLYKQAFLKVWNAIKFVVTTIAKSIANTVRNNWNNIKNFTIFIFKSVKSFITNIWSSIKSTIYRFANSAYQLVKKIWNSLSRSTRNIFSNLRAWITNTWSKIKNSVTRFARLLWDGVRNTWNNLSTGTRNIFNRVKTTIVNIWNSIKRSVTGIASALWRSVRNTFNNMKNGLANIIGKIKNHIGGMVSAIKKGLNGLIDGLNWVGSKLSLPKIPKLSTGTQRINRHIRTTSDGRLKHGTMAVVGDKGPGNGRGIDGRRELIQYPNGRTALTPAKDTTTFLSKGSRVISGGMRQQMLSTGTLPRLNGGSWFGEASNWLSDKASFIGGKVKDVGKWLSDKIGDVMDYMDNPGKLFNKVMSLMGVNFSSLTKGMGIVGDITMGAWKNIKKAAIKWIKEGLESMNGGDGGVLDMSKLRYYYGHTAAYTRETGRPFHEGLDFDYIYEPLPSTINGTAQVMPFMHGGYGNWVKIVQGALEVIYAHLSKHKLKTGQKVKIGDIVGISGDTGFSTGPHLHYEMRRNGRHFNPLPWLKKNNGGGKTKGGWAGNIRRAASRMKVRVSNGDVQDILKLIQTESGGRESIIQQIVDINTGANRARGLLQYTPGTFAGYRVKGAGNIMSGMHQLLAFFNNSNWRRDLSAWKSRMARGITGWGPSGSRRFATGGLVHNGLYHLGEDGYPEWIIPTDPSRADDAARLLALASNDISKNKRPKHFSNNSVGSNGDSNLEKKLDTMIGLLIKLVGSNEEIANKDYEPVIDNFGLGDFINRTVDKRERDTSRKQRFNAGGVFA</sequence>
<gene>
    <name evidence="11" type="ORF">BU638_08535</name>
    <name evidence="12" type="ORF">BU676_10265</name>
</gene>